<dbReference type="EMBL" id="JAHBBD010000031">
    <property type="protein sequence ID" value="MBW3083672.1"/>
    <property type="molecule type" value="Genomic_DNA"/>
</dbReference>
<sequence length="906" mass="101341">MRFETALNGGRAAAARVIEVSTVPHIEAGDAGSSDFRRLTAGLDAMLSECLQRFCDGSFSFELLMLSLPVEHQLYRGQPRVFVILRKFGVDARSVVTDLNEMARDVSARLAGLGYSCVLIDGSDALSAEDFEQALRAVRHDRVITVSREEKVLAAPMGGVLYYNEPVVTNTQLNLGTLTDELAGRPGSAYSIQLIPTTYTAQERQTVERSRMIIDAMRKQVMMMPQSVTPTAFIEASRAYLDFIDHENELAFYTMPVIYGAPQDVQSLYGRLMTLFSPPGGDTHMLVPVAVDGDIPPLAESFLVKPWAMSDLLVTRKRNMRFWNQAKAPRSLIRCRQLLPMSVASALARPPFDDGTTIGLEVTRGSTSKERLDASVMDERSFRVGRIIDPAYVDSGDGTALQAGIPLNNLTKHGMIVGKSGSGKTNFIHTMLLRLARRGIPFLAIEPTKSEYRCLTDAIDDLTVFTPGMNTVSPFIINPFVPPVGVTVESYIPSLMNAFQAAFTMPDPLPAIFQEVVNKTYAKYGWKRTSTCEDPDVTWFGFHEMILEFQNHVASMDYQGETRGNITTAGVLRLSTLIEQNPDLYDTTPTIPIHELLKRPVVLELNAITSPEQKTLLMALLLISICLYTKFNTSLDGELKNLLFIDEAHVLFGAGGEDGDNRAVRELENMIAEIRAYGTGVFLGDQSATTFGDSIMANTDTKIMFQIVERRNKQVLADATGMDEEKTNLLSRLHVGECLLYYGRLPEPILVKADDARSLASFRRGVSNEEIRGRDTFWKEHRDLLMPFVACRSCRSCVLHGCDLQGRVLANYIAMNMSYFYRDHIKDKETLERFIRTKAERNVAVQLDRNNVREDRERMGFCVTTRLLRYLQRACKLGTGTRDNARYVREYSGFVYDSIRPGDDRS</sequence>
<keyword evidence="1" id="KW-0067">ATP-binding</keyword>
<dbReference type="RefSeq" id="WP_219083090.1">
    <property type="nucleotide sequence ID" value="NZ_JAHBBD010000031.1"/>
</dbReference>
<dbReference type="Proteomes" id="UP000812844">
    <property type="component" value="Unassembled WGS sequence"/>
</dbReference>
<comment type="caution">
    <text evidence="1">The sequence shown here is derived from an EMBL/GenBank/DDBJ whole genome shotgun (WGS) entry which is preliminary data.</text>
</comment>
<dbReference type="InterPro" id="IPR051162">
    <property type="entry name" value="T4SS_component"/>
</dbReference>
<keyword evidence="2" id="KW-1185">Reference proteome</keyword>
<protein>
    <submittedName>
        <fullName evidence="1">ATP-binding protein</fullName>
    </submittedName>
</protein>
<name>A0ABS6WD58_9BIFI</name>
<dbReference type="PANTHER" id="PTHR30121:SF6">
    <property type="entry name" value="SLR6007 PROTEIN"/>
    <property type="match status" value="1"/>
</dbReference>
<gene>
    <name evidence="1" type="ORF">KIH73_09980</name>
</gene>
<keyword evidence="1" id="KW-0547">Nucleotide-binding</keyword>
<dbReference type="GO" id="GO:0005524">
    <property type="term" value="F:ATP binding"/>
    <property type="evidence" value="ECO:0007669"/>
    <property type="project" value="UniProtKB-KW"/>
</dbReference>
<evidence type="ECO:0000313" key="2">
    <source>
        <dbReference type="Proteomes" id="UP000812844"/>
    </source>
</evidence>
<organism evidence="1 2">
    <name type="scientific">Bifidobacterium phasiani</name>
    <dbReference type="NCBI Taxonomy" id="2834431"/>
    <lineage>
        <taxon>Bacteria</taxon>
        <taxon>Bacillati</taxon>
        <taxon>Actinomycetota</taxon>
        <taxon>Actinomycetes</taxon>
        <taxon>Bifidobacteriales</taxon>
        <taxon>Bifidobacteriaceae</taxon>
        <taxon>Bifidobacterium</taxon>
    </lineage>
</organism>
<dbReference type="PANTHER" id="PTHR30121">
    <property type="entry name" value="UNCHARACTERIZED PROTEIN YJGR-RELATED"/>
    <property type="match status" value="1"/>
</dbReference>
<accession>A0ABS6WD58</accession>
<proteinExistence type="predicted"/>
<evidence type="ECO:0000313" key="1">
    <source>
        <dbReference type="EMBL" id="MBW3083672.1"/>
    </source>
</evidence>
<reference evidence="1 2" key="1">
    <citation type="submission" date="2021-05" db="EMBL/GenBank/DDBJ databases">
        <title>Phylogenetic classification of ten novel species belonging to the genus Bifidobacterium comprising B. colchicus sp. nov., B. abeli sp. nov., B. bicoloris sp. nov., B. guerezis sp. nov., B. rosaliae sp. nov., B. santillanensis sp. nov., B. argentati sp. nov., B. amazzoni sp. nov., B. pluviali sp. nov., and B. pinnaculum sp. nov.</title>
        <authorList>
            <person name="Lugli G.A."/>
            <person name="Ruiz Garcia L."/>
            <person name="Margolles A."/>
            <person name="Ventura M."/>
        </authorList>
    </citation>
    <scope>NUCLEOTIDE SEQUENCE [LARGE SCALE GENOMIC DNA]</scope>
    <source>
        <strain evidence="1 2">6T3</strain>
    </source>
</reference>